<dbReference type="AlphaFoldDB" id="A0A563VUE8"/>
<proteinExistence type="predicted"/>
<sequence length="46" mass="5596">MILKEILLSQYFLFIRDKVLIFKMIELSQDKIEETITSCYGYQRAY</sequence>
<protein>
    <submittedName>
        <fullName evidence="1">Uncharacterized protein</fullName>
    </submittedName>
</protein>
<dbReference type="EMBL" id="CAACVJ010000230">
    <property type="protein sequence ID" value="VEP15070.1"/>
    <property type="molecule type" value="Genomic_DNA"/>
</dbReference>
<evidence type="ECO:0000313" key="1">
    <source>
        <dbReference type="EMBL" id="VEP15070.1"/>
    </source>
</evidence>
<organism evidence="1 2">
    <name type="scientific">Hyella patelloides LEGE 07179</name>
    <dbReference type="NCBI Taxonomy" id="945734"/>
    <lineage>
        <taxon>Bacteria</taxon>
        <taxon>Bacillati</taxon>
        <taxon>Cyanobacteriota</taxon>
        <taxon>Cyanophyceae</taxon>
        <taxon>Pleurocapsales</taxon>
        <taxon>Hyellaceae</taxon>
        <taxon>Hyella</taxon>
    </lineage>
</organism>
<keyword evidence="2" id="KW-1185">Reference proteome</keyword>
<accession>A0A563VUE8</accession>
<reference evidence="1 2" key="1">
    <citation type="submission" date="2019-01" db="EMBL/GenBank/DDBJ databases">
        <authorList>
            <person name="Brito A."/>
        </authorList>
    </citation>
    <scope>NUCLEOTIDE SEQUENCE [LARGE SCALE GENOMIC DNA]</scope>
    <source>
        <strain evidence="1">1</strain>
    </source>
</reference>
<gene>
    <name evidence="1" type="ORF">H1P_3050005</name>
</gene>
<name>A0A563VUE8_9CYAN</name>
<evidence type="ECO:0000313" key="2">
    <source>
        <dbReference type="Proteomes" id="UP000320055"/>
    </source>
</evidence>
<dbReference type="Proteomes" id="UP000320055">
    <property type="component" value="Unassembled WGS sequence"/>
</dbReference>